<keyword evidence="3" id="KW-0597">Phosphoprotein</keyword>
<dbReference type="SMART" id="SM00388">
    <property type="entry name" value="HisKA"/>
    <property type="match status" value="1"/>
</dbReference>
<dbReference type="PRINTS" id="PR00344">
    <property type="entry name" value="BCTRLSENSOR"/>
</dbReference>
<organism evidence="6 7">
    <name type="scientific">Inhella crocodyli</name>
    <dbReference type="NCBI Taxonomy" id="2499851"/>
    <lineage>
        <taxon>Bacteria</taxon>
        <taxon>Pseudomonadati</taxon>
        <taxon>Pseudomonadota</taxon>
        <taxon>Betaproteobacteria</taxon>
        <taxon>Burkholderiales</taxon>
        <taxon>Sphaerotilaceae</taxon>
        <taxon>Inhella</taxon>
    </lineage>
</organism>
<dbReference type="Gene3D" id="1.10.287.130">
    <property type="match status" value="1"/>
</dbReference>
<dbReference type="InterPro" id="IPR004358">
    <property type="entry name" value="Sig_transdc_His_kin-like_C"/>
</dbReference>
<feature type="coiled-coil region" evidence="4">
    <location>
        <begin position="165"/>
        <end position="200"/>
    </location>
</feature>
<evidence type="ECO:0000256" key="4">
    <source>
        <dbReference type="SAM" id="Coils"/>
    </source>
</evidence>
<dbReference type="Pfam" id="PF02518">
    <property type="entry name" value="HATPase_c"/>
    <property type="match status" value="1"/>
</dbReference>
<sequence length="458" mass="49706">MRAALQDIMRRVSMSPLIDGGAEADAIRLVLASACEGLAIQRAGVWFLDPSRQEIRCRLLIDLAHGTESEDLVLTQRDYPAYFDALSRERAIAAHDAHSDPSTREFSAGYLAPLGIGAMLDVPIRHHGQMIGIVCCEHTGPARTWTPEEITFATGLGDLVGRAINARQQREAQEALAVLNQELERRVEARTAELRDMQSQFVETEKMAALGGLVAGVAHEINTPLGVAVTATSLLRDNHRAMSEAVASGRLSRSDVTRWLAQQDQAIDLLEANIGRAAHLVDSFKQTAVDQSTDLREIVALGPLVKRTLTSLQPITRQVCEHVQVHVPEGLSIESHPGSLIQVLTNLLTNAARHAFAPPRPNAELAVAARVLDKDWVELSVRDNGVGIDPALQRRVFEPFFTTKRGQGGSGLGLSIAYNLVTQRLGGRLTLDSMPGQGSCFRAVLPRVAPQVQPDNAS</sequence>
<dbReference type="EMBL" id="SACM01000003">
    <property type="protein sequence ID" value="RVT84864.1"/>
    <property type="molecule type" value="Genomic_DNA"/>
</dbReference>
<dbReference type="OrthoDB" id="9812260at2"/>
<dbReference type="SUPFAM" id="SSF55874">
    <property type="entry name" value="ATPase domain of HSP90 chaperone/DNA topoisomerase II/histidine kinase"/>
    <property type="match status" value="1"/>
</dbReference>
<accession>A0A437LHM7</accession>
<comment type="catalytic activity">
    <reaction evidence="1">
        <text>ATP + protein L-histidine = ADP + protein N-phospho-L-histidine.</text>
        <dbReference type="EC" id="2.7.13.3"/>
    </reaction>
</comment>
<dbReference type="InterPro" id="IPR003018">
    <property type="entry name" value="GAF"/>
</dbReference>
<protein>
    <recommendedName>
        <fullName evidence="2">histidine kinase</fullName>
        <ecNumber evidence="2">2.7.13.3</ecNumber>
    </recommendedName>
</protein>
<evidence type="ECO:0000256" key="2">
    <source>
        <dbReference type="ARBA" id="ARBA00012438"/>
    </source>
</evidence>
<evidence type="ECO:0000256" key="1">
    <source>
        <dbReference type="ARBA" id="ARBA00000085"/>
    </source>
</evidence>
<dbReference type="InterPro" id="IPR036097">
    <property type="entry name" value="HisK_dim/P_sf"/>
</dbReference>
<name>A0A437LHM7_9BURK</name>
<dbReference type="RefSeq" id="WP_127683266.1">
    <property type="nucleotide sequence ID" value="NZ_SACM01000003.1"/>
</dbReference>
<dbReference type="SMART" id="SM00387">
    <property type="entry name" value="HATPase_c"/>
    <property type="match status" value="1"/>
</dbReference>
<dbReference type="AlphaFoldDB" id="A0A437LHM7"/>
<dbReference type="SMART" id="SM00065">
    <property type="entry name" value="GAF"/>
    <property type="match status" value="1"/>
</dbReference>
<keyword evidence="6" id="KW-0418">Kinase</keyword>
<dbReference type="PROSITE" id="PS50109">
    <property type="entry name" value="HIS_KIN"/>
    <property type="match status" value="1"/>
</dbReference>
<proteinExistence type="predicted"/>
<dbReference type="InterPro" id="IPR036890">
    <property type="entry name" value="HATPase_C_sf"/>
</dbReference>
<dbReference type="Gene3D" id="3.30.565.10">
    <property type="entry name" value="Histidine kinase-like ATPase, C-terminal domain"/>
    <property type="match status" value="1"/>
</dbReference>
<dbReference type="GO" id="GO:0000155">
    <property type="term" value="F:phosphorelay sensor kinase activity"/>
    <property type="evidence" value="ECO:0007669"/>
    <property type="project" value="InterPro"/>
</dbReference>
<gene>
    <name evidence="6" type="ORF">EOD73_12105</name>
</gene>
<keyword evidence="4" id="KW-0175">Coiled coil</keyword>
<evidence type="ECO:0000313" key="7">
    <source>
        <dbReference type="Proteomes" id="UP000288587"/>
    </source>
</evidence>
<feature type="domain" description="Histidine kinase" evidence="5">
    <location>
        <begin position="216"/>
        <end position="449"/>
    </location>
</feature>
<keyword evidence="7" id="KW-1185">Reference proteome</keyword>
<dbReference type="Gene3D" id="3.30.450.40">
    <property type="match status" value="1"/>
</dbReference>
<evidence type="ECO:0000259" key="5">
    <source>
        <dbReference type="PROSITE" id="PS50109"/>
    </source>
</evidence>
<keyword evidence="6" id="KW-0808">Transferase</keyword>
<evidence type="ECO:0000313" key="6">
    <source>
        <dbReference type="EMBL" id="RVT84864.1"/>
    </source>
</evidence>
<reference evidence="6 7" key="1">
    <citation type="submission" date="2019-01" db="EMBL/GenBank/DDBJ databases">
        <authorList>
            <person name="Chen W.-M."/>
        </authorList>
    </citation>
    <scope>NUCLEOTIDE SEQUENCE [LARGE SCALE GENOMIC DNA]</scope>
    <source>
        <strain evidence="6 7">CCP-18</strain>
    </source>
</reference>
<dbReference type="Proteomes" id="UP000288587">
    <property type="component" value="Unassembled WGS sequence"/>
</dbReference>
<comment type="caution">
    <text evidence="6">The sequence shown here is derived from an EMBL/GenBank/DDBJ whole genome shotgun (WGS) entry which is preliminary data.</text>
</comment>
<dbReference type="PANTHER" id="PTHR43065:SF42">
    <property type="entry name" value="TWO-COMPONENT SENSOR PPRA"/>
    <property type="match status" value="1"/>
</dbReference>
<dbReference type="InterPro" id="IPR003661">
    <property type="entry name" value="HisK_dim/P_dom"/>
</dbReference>
<dbReference type="CDD" id="cd00082">
    <property type="entry name" value="HisKA"/>
    <property type="match status" value="1"/>
</dbReference>
<dbReference type="SUPFAM" id="SSF47384">
    <property type="entry name" value="Homodimeric domain of signal transducing histidine kinase"/>
    <property type="match status" value="1"/>
</dbReference>
<dbReference type="InterPro" id="IPR005467">
    <property type="entry name" value="His_kinase_dom"/>
</dbReference>
<dbReference type="InterPro" id="IPR029016">
    <property type="entry name" value="GAF-like_dom_sf"/>
</dbReference>
<dbReference type="EC" id="2.7.13.3" evidence="2"/>
<dbReference type="PANTHER" id="PTHR43065">
    <property type="entry name" value="SENSOR HISTIDINE KINASE"/>
    <property type="match status" value="1"/>
</dbReference>
<dbReference type="Pfam" id="PF01590">
    <property type="entry name" value="GAF"/>
    <property type="match status" value="1"/>
</dbReference>
<dbReference type="InterPro" id="IPR003594">
    <property type="entry name" value="HATPase_dom"/>
</dbReference>
<evidence type="ECO:0000256" key="3">
    <source>
        <dbReference type="ARBA" id="ARBA00022553"/>
    </source>
</evidence>
<dbReference type="SUPFAM" id="SSF55781">
    <property type="entry name" value="GAF domain-like"/>
    <property type="match status" value="1"/>
</dbReference>